<evidence type="ECO:0000313" key="3">
    <source>
        <dbReference type="EMBL" id="OLP75311.1"/>
    </source>
</evidence>
<keyword evidence="4" id="KW-1185">Reference proteome</keyword>
<evidence type="ECO:0000256" key="1">
    <source>
        <dbReference type="SAM" id="MobiDB-lite"/>
    </source>
</evidence>
<feature type="compositionally biased region" description="Low complexity" evidence="1">
    <location>
        <begin position="1"/>
        <end position="19"/>
    </location>
</feature>
<dbReference type="OrthoDB" id="431345at2759"/>
<comment type="caution">
    <text evidence="3">The sequence shown here is derived from an EMBL/GenBank/DDBJ whole genome shotgun (WGS) entry which is preliminary data.</text>
</comment>
<dbReference type="GO" id="GO:0003964">
    <property type="term" value="F:RNA-directed DNA polymerase activity"/>
    <property type="evidence" value="ECO:0007669"/>
    <property type="project" value="UniProtKB-KW"/>
</dbReference>
<organism evidence="3 4">
    <name type="scientific">Symbiodinium microadriaticum</name>
    <name type="common">Dinoflagellate</name>
    <name type="synonym">Zooxanthella microadriatica</name>
    <dbReference type="NCBI Taxonomy" id="2951"/>
    <lineage>
        <taxon>Eukaryota</taxon>
        <taxon>Sar</taxon>
        <taxon>Alveolata</taxon>
        <taxon>Dinophyceae</taxon>
        <taxon>Suessiales</taxon>
        <taxon>Symbiodiniaceae</taxon>
        <taxon>Symbiodinium</taxon>
    </lineage>
</organism>
<sequence length="537" mass="60667">MNASPRSTTTSTTPGDPTTYFPANLRYTPSRGVWLLQKLCDAFQLERGLLQTWRQEEASIPVAWADAWLTFLQKPHKAGNSPQHLRPIALLDPVGKAVTGILRQQLDARIMPHMVTQHQYGYLPSRSVQQALGRAFMHCRAVRDLSQAQRRSLYEQKAGNQTRGCAGGMQLSIDLTQAFDRVSRGLLETALIYIGVPLDLRSLLLRWVHAVHYVVQREGHQQRFGTTQGIRQGCRLSPSLWNCVVIYLTHLLEQRLGTEWCRQHQVGYADDNLFQWTFRNRDEVTQAIHEAGIIIDVFEGNGLLVSKDKTAILLRLAGPQATALRRKITKRVEGHCHLVLGPDLTLPLKAKHVYLGAIISFDRFEEYTADHRCQAGIATYQRLRKHLHSKRAWPLHKRIRLWKAYVLPTVFYALTASGLTSNGAARLRIELVRQLRAIAGRPRHITLESDTQFLDSIGMEPPLQILVQRQKRVLEKTYSLQGCLSAHDVRLDPALLEHETNILQHFQELAQPTNATGAGADLPCPDCGQCFPTEASL</sequence>
<feature type="region of interest" description="Disordered" evidence="1">
    <location>
        <begin position="1"/>
        <end position="20"/>
    </location>
</feature>
<feature type="domain" description="Reverse transcriptase" evidence="2">
    <location>
        <begin position="53"/>
        <end position="359"/>
    </location>
</feature>
<proteinExistence type="predicted"/>
<evidence type="ECO:0000259" key="2">
    <source>
        <dbReference type="PROSITE" id="PS50878"/>
    </source>
</evidence>
<dbReference type="SUPFAM" id="SSF56672">
    <property type="entry name" value="DNA/RNA polymerases"/>
    <property type="match status" value="1"/>
</dbReference>
<dbReference type="EMBL" id="LSRX01002598">
    <property type="protein sequence ID" value="OLP75311.1"/>
    <property type="molecule type" value="Genomic_DNA"/>
</dbReference>
<dbReference type="Proteomes" id="UP000186817">
    <property type="component" value="Unassembled WGS sequence"/>
</dbReference>
<evidence type="ECO:0000313" key="4">
    <source>
        <dbReference type="Proteomes" id="UP000186817"/>
    </source>
</evidence>
<dbReference type="PANTHER" id="PTHR19446">
    <property type="entry name" value="REVERSE TRANSCRIPTASES"/>
    <property type="match status" value="1"/>
</dbReference>
<dbReference type="InterPro" id="IPR000477">
    <property type="entry name" value="RT_dom"/>
</dbReference>
<gene>
    <name evidence="3" type="ORF">AK812_SmicGene44916</name>
</gene>
<reference evidence="3 4" key="1">
    <citation type="submission" date="2016-02" db="EMBL/GenBank/DDBJ databases">
        <title>Genome analysis of coral dinoflagellate symbionts highlights evolutionary adaptations to a symbiotic lifestyle.</title>
        <authorList>
            <person name="Aranda M."/>
            <person name="Li Y."/>
            <person name="Liew Y.J."/>
            <person name="Baumgarten S."/>
            <person name="Simakov O."/>
            <person name="Wilson M."/>
            <person name="Piel J."/>
            <person name="Ashoor H."/>
            <person name="Bougouffa S."/>
            <person name="Bajic V.B."/>
            <person name="Ryu T."/>
            <person name="Ravasi T."/>
            <person name="Bayer T."/>
            <person name="Micklem G."/>
            <person name="Kim H."/>
            <person name="Bhak J."/>
            <person name="Lajeunesse T.C."/>
            <person name="Voolstra C.R."/>
        </authorList>
    </citation>
    <scope>NUCLEOTIDE SEQUENCE [LARGE SCALE GENOMIC DNA]</scope>
    <source>
        <strain evidence="3 4">CCMP2467</strain>
    </source>
</reference>
<name>A0A1Q9BXA3_SYMMI</name>
<dbReference type="PROSITE" id="PS50878">
    <property type="entry name" value="RT_POL"/>
    <property type="match status" value="1"/>
</dbReference>
<keyword evidence="3" id="KW-0808">Transferase</keyword>
<dbReference type="Pfam" id="PF00078">
    <property type="entry name" value="RVT_1"/>
    <property type="match status" value="1"/>
</dbReference>
<protein>
    <submittedName>
        <fullName evidence="3">LINE-1 reverse transcriptase-like</fullName>
    </submittedName>
</protein>
<accession>A0A1Q9BXA3</accession>
<dbReference type="AlphaFoldDB" id="A0A1Q9BXA3"/>
<dbReference type="InterPro" id="IPR043502">
    <property type="entry name" value="DNA/RNA_pol_sf"/>
</dbReference>
<keyword evidence="3" id="KW-0695">RNA-directed DNA polymerase</keyword>
<keyword evidence="3" id="KW-0548">Nucleotidyltransferase</keyword>